<evidence type="ECO:0000313" key="3">
    <source>
        <dbReference type="Proteomes" id="UP000230833"/>
    </source>
</evidence>
<sequence length="203" mass="21611">HKTAGCLLANLGAETVSLIVFEENLPISVATFQIGGTSITNDLALGLKVPIEEAESIKLSKERLTTAQAKKKIDEIIGARLKDIFEAVGVYLRKLGKDGLLPAGIVLTGGTSSIDGIELLAKSSLLLPSRRLISLTPPRSGTPLHKDTASPRSAESEKGVGYATAYGLTLIGQSKGTDEESMGMDREQSFANTLLSWFKQFLP</sequence>
<dbReference type="InterPro" id="IPR050696">
    <property type="entry name" value="FtsA/MreB"/>
</dbReference>
<dbReference type="EMBL" id="PCYL01000001">
    <property type="protein sequence ID" value="PIR47237.1"/>
    <property type="molecule type" value="Genomic_DNA"/>
</dbReference>
<feature type="compositionally biased region" description="Basic and acidic residues" evidence="1">
    <location>
        <begin position="144"/>
        <end position="158"/>
    </location>
</feature>
<name>A0A2H0RLC5_9BACT</name>
<proteinExistence type="predicted"/>
<protein>
    <recommendedName>
        <fullName evidence="4">Cell division protein FtsA</fullName>
    </recommendedName>
</protein>
<dbReference type="GO" id="GO:0032153">
    <property type="term" value="C:cell division site"/>
    <property type="evidence" value="ECO:0007669"/>
    <property type="project" value="TreeGrafter"/>
</dbReference>
<feature type="region of interest" description="Disordered" evidence="1">
    <location>
        <begin position="136"/>
        <end position="158"/>
    </location>
</feature>
<organism evidence="2 3">
    <name type="scientific">Candidatus Vogelbacteria bacterium CG10_big_fil_rev_8_21_14_0_10_45_14</name>
    <dbReference type="NCBI Taxonomy" id="1975042"/>
    <lineage>
        <taxon>Bacteria</taxon>
        <taxon>Candidatus Vogeliibacteriota</taxon>
    </lineage>
</organism>
<dbReference type="GO" id="GO:0009898">
    <property type="term" value="C:cytoplasmic side of plasma membrane"/>
    <property type="evidence" value="ECO:0007669"/>
    <property type="project" value="TreeGrafter"/>
</dbReference>
<dbReference type="PANTHER" id="PTHR32432">
    <property type="entry name" value="CELL DIVISION PROTEIN FTSA-RELATED"/>
    <property type="match status" value="1"/>
</dbReference>
<reference evidence="2 3" key="1">
    <citation type="submission" date="2017-09" db="EMBL/GenBank/DDBJ databases">
        <title>Depth-based differentiation of microbial function through sediment-hosted aquifers and enrichment of novel symbionts in the deep terrestrial subsurface.</title>
        <authorList>
            <person name="Probst A.J."/>
            <person name="Ladd B."/>
            <person name="Jarett J.K."/>
            <person name="Geller-Mcgrath D.E."/>
            <person name="Sieber C.M."/>
            <person name="Emerson J.B."/>
            <person name="Anantharaman K."/>
            <person name="Thomas B.C."/>
            <person name="Malmstrom R."/>
            <person name="Stieglmeier M."/>
            <person name="Klingl A."/>
            <person name="Woyke T."/>
            <person name="Ryan C.M."/>
            <person name="Banfield J.F."/>
        </authorList>
    </citation>
    <scope>NUCLEOTIDE SEQUENCE [LARGE SCALE GENOMIC DNA]</scope>
    <source>
        <strain evidence="2">CG10_big_fil_rev_8_21_14_0_10_45_14</strain>
    </source>
</reference>
<dbReference type="Gene3D" id="3.30.420.40">
    <property type="match status" value="2"/>
</dbReference>
<evidence type="ECO:0000256" key="1">
    <source>
        <dbReference type="SAM" id="MobiDB-lite"/>
    </source>
</evidence>
<feature type="non-terminal residue" evidence="2">
    <location>
        <position position="1"/>
    </location>
</feature>
<dbReference type="SUPFAM" id="SSF53067">
    <property type="entry name" value="Actin-like ATPase domain"/>
    <property type="match status" value="1"/>
</dbReference>
<comment type="caution">
    <text evidence="2">The sequence shown here is derived from an EMBL/GenBank/DDBJ whole genome shotgun (WGS) entry which is preliminary data.</text>
</comment>
<dbReference type="PANTHER" id="PTHR32432:SF4">
    <property type="entry name" value="CELL DIVISION PROTEIN FTSA"/>
    <property type="match status" value="1"/>
</dbReference>
<dbReference type="Proteomes" id="UP000230833">
    <property type="component" value="Unassembled WGS sequence"/>
</dbReference>
<dbReference type="GO" id="GO:0051301">
    <property type="term" value="P:cell division"/>
    <property type="evidence" value="ECO:0007669"/>
    <property type="project" value="TreeGrafter"/>
</dbReference>
<dbReference type="AlphaFoldDB" id="A0A2H0RLC5"/>
<dbReference type="Pfam" id="PF14450">
    <property type="entry name" value="FtsA"/>
    <property type="match status" value="1"/>
</dbReference>
<accession>A0A2H0RLC5</accession>
<gene>
    <name evidence="2" type="ORF">COV07_00005</name>
</gene>
<evidence type="ECO:0000313" key="2">
    <source>
        <dbReference type="EMBL" id="PIR47237.1"/>
    </source>
</evidence>
<evidence type="ECO:0008006" key="4">
    <source>
        <dbReference type="Google" id="ProtNLM"/>
    </source>
</evidence>
<dbReference type="InterPro" id="IPR043129">
    <property type="entry name" value="ATPase_NBD"/>
</dbReference>